<evidence type="ECO:0000256" key="5">
    <source>
        <dbReference type="ARBA" id="ARBA00023155"/>
    </source>
</evidence>
<name>A0A5A7P275_STRAF</name>
<keyword evidence="3" id="KW-0805">Transcription regulation</keyword>
<dbReference type="GO" id="GO:0005634">
    <property type="term" value="C:nucleus"/>
    <property type="evidence" value="ECO:0007669"/>
    <property type="project" value="UniProtKB-SubCell"/>
</dbReference>
<evidence type="ECO:0000256" key="8">
    <source>
        <dbReference type="PROSITE-ProRule" id="PRU00108"/>
    </source>
</evidence>
<comment type="subcellular location">
    <subcellularLocation>
        <location evidence="1 8">Nucleus</location>
    </subcellularLocation>
</comment>
<organism evidence="11 12">
    <name type="scientific">Striga asiatica</name>
    <name type="common">Asiatic witchweed</name>
    <name type="synonym">Buchnera asiatica</name>
    <dbReference type="NCBI Taxonomy" id="4170"/>
    <lineage>
        <taxon>Eukaryota</taxon>
        <taxon>Viridiplantae</taxon>
        <taxon>Streptophyta</taxon>
        <taxon>Embryophyta</taxon>
        <taxon>Tracheophyta</taxon>
        <taxon>Spermatophyta</taxon>
        <taxon>Magnoliopsida</taxon>
        <taxon>eudicotyledons</taxon>
        <taxon>Gunneridae</taxon>
        <taxon>Pentapetalae</taxon>
        <taxon>asterids</taxon>
        <taxon>lamiids</taxon>
        <taxon>Lamiales</taxon>
        <taxon>Orobanchaceae</taxon>
        <taxon>Buchnereae</taxon>
        <taxon>Striga</taxon>
    </lineage>
</organism>
<accession>A0A5A7P275</accession>
<dbReference type="Proteomes" id="UP000325081">
    <property type="component" value="Unassembled WGS sequence"/>
</dbReference>
<dbReference type="GO" id="GO:0003677">
    <property type="term" value="F:DNA binding"/>
    <property type="evidence" value="ECO:0007669"/>
    <property type="project" value="UniProtKB-UniRule"/>
</dbReference>
<evidence type="ECO:0000256" key="9">
    <source>
        <dbReference type="SAM" id="MobiDB-lite"/>
    </source>
</evidence>
<sequence>SRSNFFFAPLKENSLTFFPIYYFFTIITKKTFISTHPKTKKLLAHHISLKTQNKNSSFSHQDPIFISKQLKPTKTLQHTMVSQDSPPNPSTNIMHQFIIPNSIPDQTHFPHDPFDPYPDAPHPIPNPALFPHAPPDMIHERRLMDLLGTPNPAQRLSLSLGSGPCSQIRPFDQAHLNPGYINPGPDRITMAAADYSFPGNNNAFSTLISFSNYHHQPCSTSSNGQESFAGCSRYLKSAQSLLMEMVSVAGKDIEDSNRRYVEKLSRAGRKGFYGLRPDFKPEFSDSELCICLVKLIALLEEVERRYEEYYHHMEDLVTSFEMVAGLGSGSSYTALALQAMSKHFWTLKSAIMAQIRAVRLKIEKDGPKISSTLSGLSLLDQEGRQNRVSLQQIGLLHNSRQAWKPIRGLPDTSVTILRAWLFEHFLHPYPNDSEKLMLSTQTGLSKNQVSNWFINARVRLWKPMIEEMYKEEFADSSTESDQLPTSTEAVGDSAEDLI</sequence>
<dbReference type="GO" id="GO:0006355">
    <property type="term" value="P:regulation of DNA-templated transcription"/>
    <property type="evidence" value="ECO:0007669"/>
    <property type="project" value="InterPro"/>
</dbReference>
<keyword evidence="12" id="KW-1185">Reference proteome</keyword>
<dbReference type="InterPro" id="IPR008422">
    <property type="entry name" value="KN_HD"/>
</dbReference>
<dbReference type="InterPro" id="IPR006563">
    <property type="entry name" value="POX_dom"/>
</dbReference>
<dbReference type="PANTHER" id="PTHR11850">
    <property type="entry name" value="HOMEOBOX PROTEIN TRANSCRIPTION FACTORS"/>
    <property type="match status" value="1"/>
</dbReference>
<evidence type="ECO:0000256" key="1">
    <source>
        <dbReference type="ARBA" id="ARBA00004123"/>
    </source>
</evidence>
<evidence type="ECO:0000256" key="4">
    <source>
        <dbReference type="ARBA" id="ARBA00023125"/>
    </source>
</evidence>
<feature type="domain" description="Homeobox" evidence="10">
    <location>
        <begin position="422"/>
        <end position="463"/>
    </location>
</feature>
<dbReference type="PROSITE" id="PS50071">
    <property type="entry name" value="HOMEOBOX_2"/>
    <property type="match status" value="1"/>
</dbReference>
<dbReference type="CDD" id="cd00086">
    <property type="entry name" value="homeodomain"/>
    <property type="match status" value="1"/>
</dbReference>
<keyword evidence="5 8" id="KW-0371">Homeobox</keyword>
<protein>
    <submittedName>
        <fullName evidence="11">Homeodomain-containing family protein</fullName>
    </submittedName>
</protein>
<evidence type="ECO:0000256" key="3">
    <source>
        <dbReference type="ARBA" id="ARBA00023015"/>
    </source>
</evidence>
<dbReference type="InterPro" id="IPR009057">
    <property type="entry name" value="Homeodomain-like_sf"/>
</dbReference>
<dbReference type="OrthoDB" id="10056939at2759"/>
<comment type="caution">
    <text evidence="11">The sequence shown here is derived from an EMBL/GenBank/DDBJ whole genome shotgun (WGS) entry which is preliminary data.</text>
</comment>
<keyword evidence="6" id="KW-0804">Transcription</keyword>
<dbReference type="Pfam" id="PF07526">
    <property type="entry name" value="POX"/>
    <property type="match status" value="1"/>
</dbReference>
<evidence type="ECO:0000256" key="6">
    <source>
        <dbReference type="ARBA" id="ARBA00023163"/>
    </source>
</evidence>
<dbReference type="Pfam" id="PF05920">
    <property type="entry name" value="Homeobox_KN"/>
    <property type="match status" value="1"/>
</dbReference>
<dbReference type="InterPro" id="IPR050224">
    <property type="entry name" value="TALE_homeobox"/>
</dbReference>
<feature type="compositionally biased region" description="Polar residues" evidence="9">
    <location>
        <begin position="475"/>
        <end position="488"/>
    </location>
</feature>
<evidence type="ECO:0000256" key="2">
    <source>
        <dbReference type="ARBA" id="ARBA00006454"/>
    </source>
</evidence>
<feature type="DNA-binding region" description="Homeobox" evidence="8">
    <location>
        <begin position="424"/>
        <end position="464"/>
    </location>
</feature>
<dbReference type="Gene3D" id="1.10.10.60">
    <property type="entry name" value="Homeodomain-like"/>
    <property type="match status" value="1"/>
</dbReference>
<evidence type="ECO:0000256" key="7">
    <source>
        <dbReference type="ARBA" id="ARBA00023242"/>
    </source>
</evidence>
<comment type="similarity">
    <text evidence="2">Belongs to the TALE/BELL homeobox family.</text>
</comment>
<reference evidence="12" key="1">
    <citation type="journal article" date="2019" name="Curr. Biol.">
        <title>Genome Sequence of Striga asiatica Provides Insight into the Evolution of Plant Parasitism.</title>
        <authorList>
            <person name="Yoshida S."/>
            <person name="Kim S."/>
            <person name="Wafula E.K."/>
            <person name="Tanskanen J."/>
            <person name="Kim Y.M."/>
            <person name="Honaas L."/>
            <person name="Yang Z."/>
            <person name="Spallek T."/>
            <person name="Conn C.E."/>
            <person name="Ichihashi Y."/>
            <person name="Cheong K."/>
            <person name="Cui S."/>
            <person name="Der J.P."/>
            <person name="Gundlach H."/>
            <person name="Jiao Y."/>
            <person name="Hori C."/>
            <person name="Ishida J.K."/>
            <person name="Kasahara H."/>
            <person name="Kiba T."/>
            <person name="Kim M.S."/>
            <person name="Koo N."/>
            <person name="Laohavisit A."/>
            <person name="Lee Y.H."/>
            <person name="Lumba S."/>
            <person name="McCourt P."/>
            <person name="Mortimer J.C."/>
            <person name="Mutuku J.M."/>
            <person name="Nomura T."/>
            <person name="Sasaki-Sekimoto Y."/>
            <person name="Seto Y."/>
            <person name="Wang Y."/>
            <person name="Wakatake T."/>
            <person name="Sakakibara H."/>
            <person name="Demura T."/>
            <person name="Yamaguchi S."/>
            <person name="Yoneyama K."/>
            <person name="Manabe R.I."/>
            <person name="Nelson D.C."/>
            <person name="Schulman A.H."/>
            <person name="Timko M.P."/>
            <person name="dePamphilis C.W."/>
            <person name="Choi D."/>
            <person name="Shirasu K."/>
        </authorList>
    </citation>
    <scope>NUCLEOTIDE SEQUENCE [LARGE SCALE GENOMIC DNA]</scope>
    <source>
        <strain evidence="12">cv. UVA1</strain>
    </source>
</reference>
<feature type="non-terminal residue" evidence="11">
    <location>
        <position position="1"/>
    </location>
</feature>
<dbReference type="SUPFAM" id="SSF46689">
    <property type="entry name" value="Homeodomain-like"/>
    <property type="match status" value="1"/>
</dbReference>
<dbReference type="AlphaFoldDB" id="A0A5A7P275"/>
<gene>
    <name evidence="11" type="ORF">STAS_02211</name>
</gene>
<dbReference type="SMART" id="SM00389">
    <property type="entry name" value="HOX"/>
    <property type="match status" value="1"/>
</dbReference>
<keyword evidence="7 8" id="KW-0539">Nucleus</keyword>
<dbReference type="SMART" id="SM00574">
    <property type="entry name" value="POX"/>
    <property type="match status" value="1"/>
</dbReference>
<keyword evidence="4 8" id="KW-0238">DNA-binding</keyword>
<evidence type="ECO:0000313" key="12">
    <source>
        <dbReference type="Proteomes" id="UP000325081"/>
    </source>
</evidence>
<evidence type="ECO:0000259" key="10">
    <source>
        <dbReference type="PROSITE" id="PS50071"/>
    </source>
</evidence>
<feature type="region of interest" description="Disordered" evidence="9">
    <location>
        <begin position="472"/>
        <end position="498"/>
    </location>
</feature>
<evidence type="ECO:0000313" key="11">
    <source>
        <dbReference type="EMBL" id="GER26558.1"/>
    </source>
</evidence>
<proteinExistence type="inferred from homology"/>
<dbReference type="EMBL" id="BKCP01001113">
    <property type="protein sequence ID" value="GER26558.1"/>
    <property type="molecule type" value="Genomic_DNA"/>
</dbReference>
<dbReference type="InterPro" id="IPR001356">
    <property type="entry name" value="HD"/>
</dbReference>